<sequence length="353" mass="37456">MATEAATPPEPCPTDDTLLGRDRELASLHRALGTRRLVALTGTVGVGKTRLARKAAEVWHGEVGGRVRRADLGSLLAPELFAVTLGYALRVPERPGVSELGGLARALGTEPTLLLLDGTERLRGRGAAALEYLLDTCPELTVLCAGRAGPGSHHEHGQRLEPLAETPAVALLRLRARQFGAGPMARGGREHLDALPLCHLLDRNPLALVLAASRLVDTPPRRLMTETACPAGLLALAPGELDPAHAEAGRRHLPDRTLRSAAEASHELCTEDERLLWAALSGVPVGFDLADAHQACAGLALPGTPLSGPALEAAWAGLIRASVLVRYGAGTGRYRLPFLLRAYGREQARQLKR</sequence>
<dbReference type="Gene3D" id="3.40.50.300">
    <property type="entry name" value="P-loop containing nucleotide triphosphate hydrolases"/>
    <property type="match status" value="1"/>
</dbReference>
<dbReference type="EMBL" id="JBEUKS010000019">
    <property type="protein sequence ID" value="MFC1443789.1"/>
    <property type="molecule type" value="Genomic_DNA"/>
</dbReference>
<comment type="caution">
    <text evidence="1">The sequence shown here is derived from an EMBL/GenBank/DDBJ whole genome shotgun (WGS) entry which is preliminary data.</text>
</comment>
<accession>A0ABV6Y0N2</accession>
<protein>
    <submittedName>
        <fullName evidence="1">Uncharacterized protein</fullName>
    </submittedName>
</protein>
<dbReference type="PANTHER" id="PTHR47691">
    <property type="entry name" value="REGULATOR-RELATED"/>
    <property type="match status" value="1"/>
</dbReference>
<organism evidence="1 2">
    <name type="scientific">Streptacidiphilus jeojiensis</name>
    <dbReference type="NCBI Taxonomy" id="3229225"/>
    <lineage>
        <taxon>Bacteria</taxon>
        <taxon>Bacillati</taxon>
        <taxon>Actinomycetota</taxon>
        <taxon>Actinomycetes</taxon>
        <taxon>Kitasatosporales</taxon>
        <taxon>Streptomycetaceae</taxon>
        <taxon>Streptacidiphilus</taxon>
    </lineage>
</organism>
<proteinExistence type="predicted"/>
<dbReference type="RefSeq" id="WP_380568679.1">
    <property type="nucleotide sequence ID" value="NZ_JBEUKS010000019.1"/>
</dbReference>
<reference evidence="1 2" key="1">
    <citation type="submission" date="2024-06" db="EMBL/GenBank/DDBJ databases">
        <authorList>
            <person name="Lee S.D."/>
        </authorList>
    </citation>
    <scope>NUCLEOTIDE SEQUENCE [LARGE SCALE GENOMIC DNA]</scope>
    <source>
        <strain evidence="1 2">N1-10</strain>
    </source>
</reference>
<dbReference type="Proteomes" id="UP001592581">
    <property type="component" value="Unassembled WGS sequence"/>
</dbReference>
<name>A0ABV6Y0N2_9ACTN</name>
<keyword evidence="2" id="KW-1185">Reference proteome</keyword>
<evidence type="ECO:0000313" key="1">
    <source>
        <dbReference type="EMBL" id="MFC1443789.1"/>
    </source>
</evidence>
<gene>
    <name evidence="1" type="ORF">ABUW04_36695</name>
</gene>
<evidence type="ECO:0000313" key="2">
    <source>
        <dbReference type="Proteomes" id="UP001592581"/>
    </source>
</evidence>
<dbReference type="SUPFAM" id="SSF52540">
    <property type="entry name" value="P-loop containing nucleoside triphosphate hydrolases"/>
    <property type="match status" value="1"/>
</dbReference>
<dbReference type="PANTHER" id="PTHR47691:SF3">
    <property type="entry name" value="HTH-TYPE TRANSCRIPTIONAL REGULATOR RV0890C-RELATED"/>
    <property type="match status" value="1"/>
</dbReference>
<dbReference type="InterPro" id="IPR027417">
    <property type="entry name" value="P-loop_NTPase"/>
</dbReference>